<dbReference type="GO" id="GO:0005737">
    <property type="term" value="C:cytoplasm"/>
    <property type="evidence" value="ECO:0007669"/>
    <property type="project" value="TreeGrafter"/>
</dbReference>
<dbReference type="KEGG" id="pcq:PcP3B5_32990"/>
<proteinExistence type="predicted"/>
<evidence type="ECO:0000313" key="2">
    <source>
        <dbReference type="EMBL" id="ANI15204.1"/>
    </source>
</evidence>
<dbReference type="GeneID" id="72996376"/>
<reference evidence="2 3" key="1">
    <citation type="submission" date="2016-05" db="EMBL/GenBank/DDBJ databases">
        <title>Genome Sequence of Pseudomonas citronellolis Strain SJTE-3, an Estrogens and Persistent Organic Pollutants degradation strain.</title>
        <authorList>
            <person name="Liang R."/>
        </authorList>
    </citation>
    <scope>NUCLEOTIDE SEQUENCE [LARGE SCALE GENOMIC DNA]</scope>
    <source>
        <strain evidence="2 3">SJTE-3</strain>
    </source>
</reference>
<accession>A0A127MUA1</accession>
<dbReference type="Gene3D" id="3.40.50.720">
    <property type="entry name" value="NAD(P)-binding Rossmann-like Domain"/>
    <property type="match status" value="1"/>
</dbReference>
<gene>
    <name evidence="2" type="ORF">A9C11_14970</name>
</gene>
<dbReference type="GO" id="GO:0004029">
    <property type="term" value="F:aldehyde dehydrogenase (NAD+) activity"/>
    <property type="evidence" value="ECO:0007669"/>
    <property type="project" value="TreeGrafter"/>
</dbReference>
<dbReference type="PANTHER" id="PTHR48079">
    <property type="entry name" value="PROTEIN YEEZ"/>
    <property type="match status" value="1"/>
</dbReference>
<dbReference type="RefSeq" id="WP_009622302.1">
    <property type="nucleotide sequence ID" value="NZ_CP014158.1"/>
</dbReference>
<evidence type="ECO:0000259" key="1">
    <source>
        <dbReference type="Pfam" id="PF01370"/>
    </source>
</evidence>
<dbReference type="InterPro" id="IPR036291">
    <property type="entry name" value="NAD(P)-bd_dom_sf"/>
</dbReference>
<name>A0A127MUA1_9PSED</name>
<feature type="domain" description="NAD-dependent epimerase/dehydratase" evidence="1">
    <location>
        <begin position="8"/>
        <end position="226"/>
    </location>
</feature>
<dbReference type="Proteomes" id="UP000077748">
    <property type="component" value="Chromosome"/>
</dbReference>
<sequence>MSRLQSAFVTGAGGFIGRHLVRQLLAEQVAVVALMMPGEPVPAEWGDRVRIVVGDVRRLLELREQIGPVDAIFHLAAVVSDWGSTQSHVEVTVKGTEHAIELALGWDAHFVVTTSVCAFASALAKGRLSEGSPVGVPSSAYEFCKQEQERVTREGVARGLKGTIVRPANVFGVGSMPWVNSLVQVLREGAPCLLGSGDWDAGLVHVNNLVALLIAAARSEYVHGDVFIAADGFGVTWKTYLEALAKAAQTPPPKSLPNWLARFMASALEWWGHLRKQTQRPHLTRQTFRLMGGPNEFAIDKARRLLGYRPPVSFEAAMAELTEHFRTQRQASAGAAGATAGLESQA</sequence>
<dbReference type="PANTHER" id="PTHR48079:SF6">
    <property type="entry name" value="NAD(P)-BINDING DOMAIN-CONTAINING PROTEIN-RELATED"/>
    <property type="match status" value="1"/>
</dbReference>
<organism evidence="2 3">
    <name type="scientific">Pseudomonas citronellolis</name>
    <dbReference type="NCBI Taxonomy" id="53408"/>
    <lineage>
        <taxon>Bacteria</taxon>
        <taxon>Pseudomonadati</taxon>
        <taxon>Pseudomonadota</taxon>
        <taxon>Gammaproteobacteria</taxon>
        <taxon>Pseudomonadales</taxon>
        <taxon>Pseudomonadaceae</taxon>
        <taxon>Pseudomonas</taxon>
    </lineage>
</organism>
<dbReference type="SUPFAM" id="SSF51735">
    <property type="entry name" value="NAD(P)-binding Rossmann-fold domains"/>
    <property type="match status" value="1"/>
</dbReference>
<evidence type="ECO:0000313" key="3">
    <source>
        <dbReference type="Proteomes" id="UP000077748"/>
    </source>
</evidence>
<dbReference type="InterPro" id="IPR051783">
    <property type="entry name" value="NAD(P)-dependent_oxidoreduct"/>
</dbReference>
<dbReference type="Pfam" id="PF01370">
    <property type="entry name" value="Epimerase"/>
    <property type="match status" value="1"/>
</dbReference>
<protein>
    <submittedName>
        <fullName evidence="2">NAD-dependent dehydratase</fullName>
    </submittedName>
</protein>
<dbReference type="InterPro" id="IPR001509">
    <property type="entry name" value="Epimerase_deHydtase"/>
</dbReference>
<dbReference type="STRING" id="53408.A9C11_14970"/>
<dbReference type="EMBL" id="CP015878">
    <property type="protein sequence ID" value="ANI15204.1"/>
    <property type="molecule type" value="Genomic_DNA"/>
</dbReference>
<dbReference type="AlphaFoldDB" id="A0A127MUA1"/>